<reference evidence="2 3" key="1">
    <citation type="journal article" date="2020" name="Genome Biol. Evol.">
        <title>Rhizobium dioscoreae sp. nov., a plant growth-promoting bacterium isolated from yam (Dioscorea species).</title>
        <authorList>
            <person name="Ouyabe M."/>
            <person name="Tanaka N."/>
            <person name="Shiwa Y."/>
            <person name="Fujita N."/>
            <person name="Kikuno H."/>
            <person name="Babil P."/>
            <person name="Shiwachi H."/>
        </authorList>
    </citation>
    <scope>NUCLEOTIDE SEQUENCE [LARGE SCALE GENOMIC DNA]</scope>
    <source>
        <strain evidence="2 3">S-93</strain>
    </source>
</reference>
<gene>
    <name evidence="2" type="ORF">RsS93_19490</name>
</gene>
<proteinExistence type="predicted"/>
<sequence>MVALEMPFAKNLAADVVGGRETEDVIPAIDRHHLDARPNRTDEDIPAQPGVEEARGDRIPLAAKSPSPVFFCENPTVEHERHLYTGAIALQTDKVDDAATL</sequence>
<evidence type="ECO:0000256" key="1">
    <source>
        <dbReference type="SAM" id="MobiDB-lite"/>
    </source>
</evidence>
<dbReference type="EMBL" id="BLAJ01000002">
    <property type="protein sequence ID" value="GES49335.1"/>
    <property type="molecule type" value="Genomic_DNA"/>
</dbReference>
<accession>A0ABQ0Z1A6</accession>
<evidence type="ECO:0000313" key="3">
    <source>
        <dbReference type="Proteomes" id="UP000390335"/>
    </source>
</evidence>
<name>A0ABQ0Z1A6_9HYPH</name>
<organism evidence="2 3">
    <name type="scientific">Rhizobium dioscoreae</name>
    <dbReference type="NCBI Taxonomy" id="2653122"/>
    <lineage>
        <taxon>Bacteria</taxon>
        <taxon>Pseudomonadati</taxon>
        <taxon>Pseudomonadota</taxon>
        <taxon>Alphaproteobacteria</taxon>
        <taxon>Hyphomicrobiales</taxon>
        <taxon>Rhizobiaceae</taxon>
        <taxon>Rhizobium/Agrobacterium group</taxon>
        <taxon>Rhizobium</taxon>
    </lineage>
</organism>
<evidence type="ECO:0000313" key="2">
    <source>
        <dbReference type="EMBL" id="GES49335.1"/>
    </source>
</evidence>
<keyword evidence="3" id="KW-1185">Reference proteome</keyword>
<feature type="region of interest" description="Disordered" evidence="1">
    <location>
        <begin position="37"/>
        <end position="56"/>
    </location>
</feature>
<comment type="caution">
    <text evidence="2">The sequence shown here is derived from an EMBL/GenBank/DDBJ whole genome shotgun (WGS) entry which is preliminary data.</text>
</comment>
<dbReference type="Proteomes" id="UP000390335">
    <property type="component" value="Unassembled WGS sequence"/>
</dbReference>
<protein>
    <submittedName>
        <fullName evidence="2">Uncharacterized protein</fullName>
    </submittedName>
</protein>